<evidence type="ECO:0000313" key="2">
    <source>
        <dbReference type="EMBL" id="MDT2810305.1"/>
    </source>
</evidence>
<accession>A0AAW8TVU7</accession>
<dbReference type="Gene3D" id="1.10.10.10">
    <property type="entry name" value="Winged helix-like DNA-binding domain superfamily/Winged helix DNA-binding domain"/>
    <property type="match status" value="1"/>
</dbReference>
<dbReference type="InterPro" id="IPR007737">
    <property type="entry name" value="Mga_HTH"/>
</dbReference>
<protein>
    <submittedName>
        <fullName evidence="2">Helix-turn-helix domain-containing protein</fullName>
    </submittedName>
</protein>
<organism evidence="2 3">
    <name type="scientific">Enterococcus asini</name>
    <dbReference type="NCBI Taxonomy" id="57732"/>
    <lineage>
        <taxon>Bacteria</taxon>
        <taxon>Bacillati</taxon>
        <taxon>Bacillota</taxon>
        <taxon>Bacilli</taxon>
        <taxon>Lactobacillales</taxon>
        <taxon>Enterococcaceae</taxon>
        <taxon>Enterococcus</taxon>
    </lineage>
</organism>
<evidence type="ECO:0000259" key="1">
    <source>
        <dbReference type="Pfam" id="PF05043"/>
    </source>
</evidence>
<dbReference type="Pfam" id="PF05043">
    <property type="entry name" value="Mga"/>
    <property type="match status" value="1"/>
</dbReference>
<reference evidence="2" key="1">
    <citation type="submission" date="2023-03" db="EMBL/GenBank/DDBJ databases">
        <authorList>
            <person name="Shen W."/>
            <person name="Cai J."/>
        </authorList>
    </citation>
    <scope>NUCLEOTIDE SEQUENCE</scope>
    <source>
        <strain evidence="2">B226-2</strain>
    </source>
</reference>
<dbReference type="AlphaFoldDB" id="A0AAW8TVU7"/>
<dbReference type="InterPro" id="IPR036388">
    <property type="entry name" value="WH-like_DNA-bd_sf"/>
</dbReference>
<proteinExistence type="predicted"/>
<gene>
    <name evidence="2" type="ORF">P7H43_07400</name>
</gene>
<sequence length="498" mass="58700">MRYEKIMLSKNQLDYYQLFEKITKLPKRDYSLRQLAQLTGFSYAKVKYTLERIAEIVRLIDPEQAALFRQGKNLAVEQITISLNTFRGVLLKEHSIPFQFLLWLVKEESHEVADFLTENFISFSTLSRNIRELQNYLKHYGIQLSLASCTLDSNDELLLRQSLLYLFWMGTQGDPTLLAPYTIDESLLPKLLAYVPSEHRYVSEKLYRLKLIIQYFRLKGKHYHLETHRVQRLLEDNPLYDLSLCKNNPLIPKKFIAKESGGLLMSSLISPGFTTESALVEKHQLVLAKKLPTLNELVEAFLVYFESQIFKKSIAPKKRQVLQLNLLQAGAGIWAFQGSFPNLHYFLVQENRLNPASVHYEEEIRHFFRSTKDSKFLQYREYFPTFEKSFGHILKATYMEEMLWTKLRVAIAIEPNCILQEKLQLVIGAIYFVHYEPFLPEEADQYDLVITSMATFPQDFPDVPYLLWNIVTPDEELPYLFYTLRDLYYLRNERLHFM</sequence>
<dbReference type="EMBL" id="JARQBJ010000003">
    <property type="protein sequence ID" value="MDT2810305.1"/>
    <property type="molecule type" value="Genomic_DNA"/>
</dbReference>
<comment type="caution">
    <text evidence="2">The sequence shown here is derived from an EMBL/GenBank/DDBJ whole genome shotgun (WGS) entry which is preliminary data.</text>
</comment>
<feature type="domain" description="Mga helix-turn-helix" evidence="1">
    <location>
        <begin position="90"/>
        <end position="145"/>
    </location>
</feature>
<name>A0AAW8TVU7_9ENTE</name>
<dbReference type="RefSeq" id="WP_311835411.1">
    <property type="nucleotide sequence ID" value="NZ_JARQBJ010000003.1"/>
</dbReference>
<evidence type="ECO:0000313" key="3">
    <source>
        <dbReference type="Proteomes" id="UP001256711"/>
    </source>
</evidence>
<dbReference type="Proteomes" id="UP001256711">
    <property type="component" value="Unassembled WGS sequence"/>
</dbReference>